<proteinExistence type="predicted"/>
<dbReference type="AlphaFoldDB" id="A0A3A3ELX2"/>
<gene>
    <name evidence="2" type="ORF">D4741_11320</name>
</gene>
<dbReference type="InterPro" id="IPR011009">
    <property type="entry name" value="Kinase-like_dom_sf"/>
</dbReference>
<dbReference type="InterPro" id="IPR004119">
    <property type="entry name" value="EcKL"/>
</dbReference>
<comment type="caution">
    <text evidence="2">The sequence shown here is derived from an EMBL/GenBank/DDBJ whole genome shotgun (WGS) entry which is preliminary data.</text>
</comment>
<dbReference type="PROSITE" id="PS51257">
    <property type="entry name" value="PROKAR_LIPOPROTEIN"/>
    <property type="match status" value="1"/>
</dbReference>
<name>A0A3A3ELX2_9GAMM</name>
<dbReference type="SUPFAM" id="SSF56112">
    <property type="entry name" value="Protein kinase-like (PK-like)"/>
    <property type="match status" value="1"/>
</dbReference>
<dbReference type="SMART" id="SM00587">
    <property type="entry name" value="CHK"/>
    <property type="match status" value="1"/>
</dbReference>
<feature type="domain" description="CHK kinase-like" evidence="1">
    <location>
        <begin position="105"/>
        <end position="260"/>
    </location>
</feature>
<keyword evidence="2" id="KW-0808">Transferase</keyword>
<reference evidence="2 3" key="1">
    <citation type="submission" date="2018-09" db="EMBL/GenBank/DDBJ databases">
        <title>Identification of marine bacteria producing industrial enzymes.</title>
        <authorList>
            <person name="Cheng T.H."/>
            <person name="Saidin J."/>
            <person name="Muhd D.D."/>
            <person name="Isa M.N.M."/>
            <person name="Bakar M.F.A."/>
            <person name="Ismail N."/>
        </authorList>
    </citation>
    <scope>NUCLEOTIDE SEQUENCE [LARGE SCALE GENOMIC DNA]</scope>
    <source>
        <strain evidence="2 3">MNAD 1.6</strain>
    </source>
</reference>
<dbReference type="Pfam" id="PF02958">
    <property type="entry name" value="EcKL"/>
    <property type="match status" value="1"/>
</dbReference>
<keyword evidence="2" id="KW-0418">Kinase</keyword>
<dbReference type="Gene3D" id="3.90.1200.10">
    <property type="match status" value="1"/>
</dbReference>
<evidence type="ECO:0000313" key="2">
    <source>
        <dbReference type="EMBL" id="RJF35559.1"/>
    </source>
</evidence>
<dbReference type="RefSeq" id="WP_119853035.1">
    <property type="nucleotide sequence ID" value="NZ_QYSE01000002.1"/>
</dbReference>
<dbReference type="GO" id="GO:0016301">
    <property type="term" value="F:kinase activity"/>
    <property type="evidence" value="ECO:0007669"/>
    <property type="project" value="UniProtKB-KW"/>
</dbReference>
<dbReference type="EMBL" id="QYSE01000002">
    <property type="protein sequence ID" value="RJF35559.1"/>
    <property type="molecule type" value="Genomic_DNA"/>
</dbReference>
<evidence type="ECO:0000313" key="3">
    <source>
        <dbReference type="Proteomes" id="UP000265938"/>
    </source>
</evidence>
<dbReference type="PANTHER" id="PTHR11012">
    <property type="entry name" value="PROTEIN KINASE-LIKE DOMAIN-CONTAINING"/>
    <property type="match status" value="1"/>
</dbReference>
<dbReference type="PANTHER" id="PTHR11012:SF30">
    <property type="entry name" value="PROTEIN KINASE-LIKE DOMAIN-CONTAINING"/>
    <property type="match status" value="1"/>
</dbReference>
<dbReference type="InterPro" id="IPR015897">
    <property type="entry name" value="CHK_kinase-like"/>
</dbReference>
<accession>A0A3A3ELX2</accession>
<evidence type="ECO:0000259" key="1">
    <source>
        <dbReference type="SMART" id="SM00587"/>
    </source>
</evidence>
<protein>
    <submittedName>
        <fullName evidence="2">Kinase</fullName>
    </submittedName>
</protein>
<organism evidence="2 3">
    <name type="scientific">Pseudoalteromonas gelatinilytica</name>
    <dbReference type="NCBI Taxonomy" id="1703256"/>
    <lineage>
        <taxon>Bacteria</taxon>
        <taxon>Pseudomonadati</taxon>
        <taxon>Pseudomonadota</taxon>
        <taxon>Gammaproteobacteria</taxon>
        <taxon>Alteromonadales</taxon>
        <taxon>Pseudoalteromonadaceae</taxon>
        <taxon>Pseudoalteromonas</taxon>
    </lineage>
</organism>
<sequence>MDLRQFVTSHFSNITELQQAASVWSGCGEIIRCQMNGAATVIKAIEVPSQINHSRIKQSDFALARKRQSYLVEFNWYRHYAEQLPHEAAAIQCIEALQEGSKQALVFSDFSALGYQPASATHSDIQAIINWLAHFHAFHLASSADGLWPRGSYWHLATRPDELKRMSDLRLKAQAHAIDIALSESPYQTLIHGDAKLANFAITPQNQHVLGYDFQYVGKGVGVIDVMYFLGSCLDDMALKSVADDYLNRYFDTLTQALKRYQPRVNPAHVVSSWRALWCYAWSDFYRFLAGWSPEHAKINGYMQQQFVTYLKIKD</sequence>
<dbReference type="Proteomes" id="UP000265938">
    <property type="component" value="Unassembled WGS sequence"/>
</dbReference>